<evidence type="ECO:0000256" key="3">
    <source>
        <dbReference type="ARBA" id="ARBA00022448"/>
    </source>
</evidence>
<accession>A0A3E1J1Y9</accession>
<evidence type="ECO:0000313" key="11">
    <source>
        <dbReference type="Proteomes" id="UP000259221"/>
    </source>
</evidence>
<feature type="transmembrane region" description="Helical" evidence="9">
    <location>
        <begin position="344"/>
        <end position="365"/>
    </location>
</feature>
<comment type="caution">
    <text evidence="10">The sequence shown here is derived from an EMBL/GenBank/DDBJ whole genome shotgun (WGS) entry which is preliminary data.</text>
</comment>
<dbReference type="GO" id="GO:0005886">
    <property type="term" value="C:plasma membrane"/>
    <property type="evidence" value="ECO:0007669"/>
    <property type="project" value="UniProtKB-SubCell"/>
</dbReference>
<feature type="compositionally biased region" description="Basic residues" evidence="8">
    <location>
        <begin position="520"/>
        <end position="533"/>
    </location>
</feature>
<feature type="transmembrane region" description="Helical" evidence="9">
    <location>
        <begin position="74"/>
        <end position="96"/>
    </location>
</feature>
<dbReference type="AlphaFoldDB" id="A0A3E1J1Y9"/>
<dbReference type="InterPro" id="IPR002549">
    <property type="entry name" value="AI-2E-like"/>
</dbReference>
<evidence type="ECO:0000256" key="6">
    <source>
        <dbReference type="ARBA" id="ARBA00022989"/>
    </source>
</evidence>
<keyword evidence="4" id="KW-1003">Cell membrane</keyword>
<comment type="subcellular location">
    <subcellularLocation>
        <location evidence="1">Cell membrane</location>
        <topology evidence="1">Multi-pass membrane protein</topology>
    </subcellularLocation>
</comment>
<protein>
    <recommendedName>
        <fullName evidence="12">AI-2E family transporter</fullName>
    </recommendedName>
</protein>
<keyword evidence="6 9" id="KW-1133">Transmembrane helix</keyword>
<dbReference type="OrthoDB" id="5242074at2"/>
<evidence type="ECO:0000256" key="1">
    <source>
        <dbReference type="ARBA" id="ARBA00004651"/>
    </source>
</evidence>
<feature type="region of interest" description="Disordered" evidence="8">
    <location>
        <begin position="497"/>
        <end position="548"/>
    </location>
</feature>
<evidence type="ECO:0000256" key="9">
    <source>
        <dbReference type="SAM" id="Phobius"/>
    </source>
</evidence>
<evidence type="ECO:0000256" key="8">
    <source>
        <dbReference type="SAM" id="MobiDB-lite"/>
    </source>
</evidence>
<reference evidence="10 11" key="1">
    <citation type="submission" date="2016-02" db="EMBL/GenBank/DDBJ databases">
        <authorList>
            <person name="Alioto T."/>
            <person name="Alioto T."/>
        </authorList>
    </citation>
    <scope>NUCLEOTIDE SEQUENCE [LARGE SCALE GENOMIC DNA]</scope>
    <source>
        <strain evidence="10 11">NR010</strain>
    </source>
</reference>
<dbReference type="Proteomes" id="UP000259221">
    <property type="component" value="Unassembled WGS sequence"/>
</dbReference>
<gene>
    <name evidence="10" type="ORF">AXE77_02525</name>
</gene>
<dbReference type="PANTHER" id="PTHR21716">
    <property type="entry name" value="TRANSMEMBRANE PROTEIN"/>
    <property type="match status" value="1"/>
</dbReference>
<evidence type="ECO:0000256" key="7">
    <source>
        <dbReference type="ARBA" id="ARBA00023136"/>
    </source>
</evidence>
<feature type="transmembrane region" description="Helical" evidence="9">
    <location>
        <begin position="189"/>
        <end position="209"/>
    </location>
</feature>
<dbReference type="GO" id="GO:0055085">
    <property type="term" value="P:transmembrane transport"/>
    <property type="evidence" value="ECO:0007669"/>
    <property type="project" value="TreeGrafter"/>
</dbReference>
<sequence length="548" mass="60808">MTYHEHEMYEANDLADNASAGRSGDNKLDLASLFPAKGDDRRPPDWLGRALIYVAIVVFTSIFLWFAWSSISFIVFDVIVSIFIALAMEPLVVRLIKHGWRRGVASGFTLTSLLVVVGLLLGLFGNLFVQQAVSMALGLPDLYHQLSQFVLHSTGFRMPNIEQLGMEILKHVQTSWVVDFAGQALNTTWGVMTFLLDLLTILMVTYYISAAGPAMRRSMCRWMNPQSQRRFLFIWSVVQEQISSFLFSRIILAAINAVGTAIFLIVMHIPYWLPLSLFCGIVSQFVPTVGTYLGGALPILFAWGSNGYGAALATLIFITIYQQIENMVISPKISEKTMDLNPAVAFLSVLVMGAVFGALGAFLALPVTASLQAIFKVCTKQYHLVSSPLMNDPRPERKSLMVTSVEAIGHNFMKPVRDTVLRVMRGSSSRISMNDDILYWYKQAYVSDNTDAGSEVNVSVYDADEADSLATMAISREVLDAVNKDLAANRVRRAKVAKNAESTESTKSTENAGNATTARNIRRRNKNVTKKNTIKNNVKNNPRSGWKQ</sequence>
<feature type="transmembrane region" description="Helical" evidence="9">
    <location>
        <begin position="108"/>
        <end position="129"/>
    </location>
</feature>
<organism evidence="10 11">
    <name type="scientific">Gardnerella vaginalis</name>
    <dbReference type="NCBI Taxonomy" id="2702"/>
    <lineage>
        <taxon>Bacteria</taxon>
        <taxon>Bacillati</taxon>
        <taxon>Actinomycetota</taxon>
        <taxon>Actinomycetes</taxon>
        <taxon>Bifidobacteriales</taxon>
        <taxon>Bifidobacteriaceae</taxon>
        <taxon>Gardnerella</taxon>
    </lineage>
</organism>
<name>A0A3E1J1Y9_GARVA</name>
<evidence type="ECO:0000256" key="5">
    <source>
        <dbReference type="ARBA" id="ARBA00022692"/>
    </source>
</evidence>
<evidence type="ECO:0000313" key="10">
    <source>
        <dbReference type="EMBL" id="RFD80375.1"/>
    </source>
</evidence>
<feature type="transmembrane region" description="Helical" evidence="9">
    <location>
        <begin position="307"/>
        <end position="324"/>
    </location>
</feature>
<comment type="similarity">
    <text evidence="2">Belongs to the autoinducer-2 exporter (AI-2E) (TC 2.A.86) family.</text>
</comment>
<dbReference type="Pfam" id="PF01594">
    <property type="entry name" value="AI-2E_transport"/>
    <property type="match status" value="1"/>
</dbReference>
<evidence type="ECO:0000256" key="2">
    <source>
        <dbReference type="ARBA" id="ARBA00009773"/>
    </source>
</evidence>
<keyword evidence="3" id="KW-0813">Transport</keyword>
<keyword evidence="5 9" id="KW-0812">Transmembrane</keyword>
<feature type="transmembrane region" description="Helical" evidence="9">
    <location>
        <begin position="50"/>
        <end position="68"/>
    </location>
</feature>
<dbReference type="PANTHER" id="PTHR21716:SF53">
    <property type="entry name" value="PERMEASE PERM-RELATED"/>
    <property type="match status" value="1"/>
</dbReference>
<dbReference type="EMBL" id="LRTV01000001">
    <property type="protein sequence ID" value="RFD80375.1"/>
    <property type="molecule type" value="Genomic_DNA"/>
</dbReference>
<proteinExistence type="inferred from homology"/>
<evidence type="ECO:0008006" key="12">
    <source>
        <dbReference type="Google" id="ProtNLM"/>
    </source>
</evidence>
<keyword evidence="7 9" id="KW-0472">Membrane</keyword>
<evidence type="ECO:0000256" key="4">
    <source>
        <dbReference type="ARBA" id="ARBA00022475"/>
    </source>
</evidence>
<feature type="transmembrane region" description="Helical" evidence="9">
    <location>
        <begin position="250"/>
        <end position="269"/>
    </location>
</feature>